<dbReference type="EMBL" id="MU032349">
    <property type="protein sequence ID" value="KAF3763950.1"/>
    <property type="molecule type" value="Genomic_DNA"/>
</dbReference>
<gene>
    <name evidence="1" type="ORF">M406DRAFT_261592</name>
</gene>
<dbReference type="GeneID" id="63834583"/>
<proteinExistence type="predicted"/>
<dbReference type="OrthoDB" id="5226655at2759"/>
<sequence>GFAFQGYSGDNFSGNASPIVRDELFTDFAFNCSSYVWIPNGTDCCVTFCANRTVSGWVGWWCSERRQINASSLFERIYIGCGDEGKLEDSGRCI</sequence>
<dbReference type="RefSeq" id="XP_040774911.1">
    <property type="nucleotide sequence ID" value="XM_040917454.1"/>
</dbReference>
<name>A0A9P4Y0L4_CRYP1</name>
<organism evidence="1 2">
    <name type="scientific">Cryphonectria parasitica (strain ATCC 38755 / EP155)</name>
    <dbReference type="NCBI Taxonomy" id="660469"/>
    <lineage>
        <taxon>Eukaryota</taxon>
        <taxon>Fungi</taxon>
        <taxon>Dikarya</taxon>
        <taxon>Ascomycota</taxon>
        <taxon>Pezizomycotina</taxon>
        <taxon>Sordariomycetes</taxon>
        <taxon>Sordariomycetidae</taxon>
        <taxon>Diaporthales</taxon>
        <taxon>Cryphonectriaceae</taxon>
        <taxon>Cryphonectria-Endothia species complex</taxon>
        <taxon>Cryphonectria</taxon>
    </lineage>
</organism>
<comment type="caution">
    <text evidence="1">The sequence shown here is derived from an EMBL/GenBank/DDBJ whole genome shotgun (WGS) entry which is preliminary data.</text>
</comment>
<evidence type="ECO:0000313" key="2">
    <source>
        <dbReference type="Proteomes" id="UP000803844"/>
    </source>
</evidence>
<feature type="non-terminal residue" evidence="1">
    <location>
        <position position="1"/>
    </location>
</feature>
<dbReference type="AlphaFoldDB" id="A0A9P4Y0L4"/>
<dbReference type="Proteomes" id="UP000803844">
    <property type="component" value="Unassembled WGS sequence"/>
</dbReference>
<evidence type="ECO:0000313" key="1">
    <source>
        <dbReference type="EMBL" id="KAF3763950.1"/>
    </source>
</evidence>
<keyword evidence="2" id="KW-1185">Reference proteome</keyword>
<reference evidence="1" key="1">
    <citation type="journal article" date="2020" name="Phytopathology">
        <title>Genome sequence of the chestnut blight fungus Cryphonectria parasitica EP155: A fundamental resource for an archetypical invasive plant pathogen.</title>
        <authorList>
            <person name="Crouch J.A."/>
            <person name="Dawe A."/>
            <person name="Aerts A."/>
            <person name="Barry K."/>
            <person name="Churchill A.C.L."/>
            <person name="Grimwood J."/>
            <person name="Hillman B."/>
            <person name="Milgroom M.G."/>
            <person name="Pangilinan J."/>
            <person name="Smith M."/>
            <person name="Salamov A."/>
            <person name="Schmutz J."/>
            <person name="Yadav J."/>
            <person name="Grigoriev I.V."/>
            <person name="Nuss D."/>
        </authorList>
    </citation>
    <scope>NUCLEOTIDE SEQUENCE</scope>
    <source>
        <strain evidence="1">EP155</strain>
    </source>
</reference>
<accession>A0A9P4Y0L4</accession>
<protein>
    <submittedName>
        <fullName evidence="1">Uncharacterized protein</fullName>
    </submittedName>
</protein>